<dbReference type="PANTHER" id="PTHR24198:SF194">
    <property type="entry name" value="INVERSIN-A"/>
    <property type="match status" value="1"/>
</dbReference>
<evidence type="ECO:0000256" key="1">
    <source>
        <dbReference type="ARBA" id="ARBA00007920"/>
    </source>
</evidence>
<dbReference type="InterPro" id="IPR056884">
    <property type="entry name" value="NPHP3-like_N"/>
</dbReference>
<dbReference type="Pfam" id="PF05057">
    <property type="entry name" value="DUF676"/>
    <property type="match status" value="1"/>
</dbReference>
<keyword evidence="3 4" id="KW-0040">ANK repeat</keyword>
<organism evidence="8 9">
    <name type="scientific">Trichoderma breve</name>
    <dbReference type="NCBI Taxonomy" id="2034170"/>
    <lineage>
        <taxon>Eukaryota</taxon>
        <taxon>Fungi</taxon>
        <taxon>Dikarya</taxon>
        <taxon>Ascomycota</taxon>
        <taxon>Pezizomycotina</taxon>
        <taxon>Sordariomycetes</taxon>
        <taxon>Hypocreomycetidae</taxon>
        <taxon>Hypocreales</taxon>
        <taxon>Hypocreaceae</taxon>
        <taxon>Trichoderma</taxon>
    </lineage>
</organism>
<feature type="repeat" description="ANK" evidence="4">
    <location>
        <begin position="960"/>
        <end position="989"/>
    </location>
</feature>
<comment type="similarity">
    <text evidence="1">Belongs to the putative lipase ROG1 family.</text>
</comment>
<feature type="repeat" description="ANK" evidence="4">
    <location>
        <begin position="1392"/>
        <end position="1424"/>
    </location>
</feature>
<dbReference type="Proteomes" id="UP001140511">
    <property type="component" value="Unassembled WGS sequence"/>
</dbReference>
<feature type="compositionally biased region" description="Acidic residues" evidence="5">
    <location>
        <begin position="983"/>
        <end position="992"/>
    </location>
</feature>
<dbReference type="RefSeq" id="XP_056026773.1">
    <property type="nucleotide sequence ID" value="XM_056175824.1"/>
</dbReference>
<protein>
    <submittedName>
        <fullName evidence="8">Ankyrin repeats (3 copies) domain-containing protein</fullName>
    </submittedName>
</protein>
<reference evidence="8" key="1">
    <citation type="submission" date="2022-09" db="EMBL/GenBank/DDBJ databases">
        <title>Chromosome-level assembly of Trichoderma breve T069, a fungus used in development of biopesticide product.</title>
        <authorList>
            <person name="Lin R."/>
            <person name="Liu T."/>
        </authorList>
    </citation>
    <scope>NUCLEOTIDE SEQUENCE</scope>
    <source>
        <strain evidence="8">T069</strain>
    </source>
</reference>
<dbReference type="PRINTS" id="PR01415">
    <property type="entry name" value="ANKYRIN"/>
</dbReference>
<feature type="repeat" description="ANK" evidence="4">
    <location>
        <begin position="1292"/>
        <end position="1324"/>
    </location>
</feature>
<dbReference type="SUPFAM" id="SSF48403">
    <property type="entry name" value="Ankyrin repeat"/>
    <property type="match status" value="2"/>
</dbReference>
<gene>
    <name evidence="8" type="ORF">T069G_08614</name>
</gene>
<feature type="compositionally biased region" description="Acidic residues" evidence="5">
    <location>
        <begin position="819"/>
        <end position="841"/>
    </location>
</feature>
<dbReference type="Gene3D" id="3.40.50.1820">
    <property type="entry name" value="alpha/beta hydrolase"/>
    <property type="match status" value="1"/>
</dbReference>
<dbReference type="Pfam" id="PF24883">
    <property type="entry name" value="NPHP3_N"/>
    <property type="match status" value="1"/>
</dbReference>
<dbReference type="Gene3D" id="3.40.50.300">
    <property type="entry name" value="P-loop containing nucleotide triphosphate hydrolases"/>
    <property type="match status" value="1"/>
</dbReference>
<evidence type="ECO:0000313" key="9">
    <source>
        <dbReference type="Proteomes" id="UP001140511"/>
    </source>
</evidence>
<keyword evidence="9" id="KW-1185">Reference proteome</keyword>
<evidence type="ECO:0000256" key="3">
    <source>
        <dbReference type="ARBA" id="ARBA00023043"/>
    </source>
</evidence>
<dbReference type="Gene3D" id="1.25.40.20">
    <property type="entry name" value="Ankyrin repeat-containing domain"/>
    <property type="match status" value="2"/>
</dbReference>
<feature type="compositionally biased region" description="Polar residues" evidence="5">
    <location>
        <begin position="1528"/>
        <end position="1539"/>
    </location>
</feature>
<evidence type="ECO:0000256" key="5">
    <source>
        <dbReference type="SAM" id="MobiDB-lite"/>
    </source>
</evidence>
<evidence type="ECO:0000313" key="8">
    <source>
        <dbReference type="EMBL" id="KAJ4857717.1"/>
    </source>
</evidence>
<dbReference type="InterPro" id="IPR036770">
    <property type="entry name" value="Ankyrin_rpt-contain_sf"/>
</dbReference>
<dbReference type="PANTHER" id="PTHR24198">
    <property type="entry name" value="ANKYRIN REPEAT AND PROTEIN KINASE DOMAIN-CONTAINING PROTEIN"/>
    <property type="match status" value="1"/>
</dbReference>
<feature type="region of interest" description="Disordered" evidence="5">
    <location>
        <begin position="982"/>
        <end position="1001"/>
    </location>
</feature>
<feature type="repeat" description="ANK" evidence="4">
    <location>
        <begin position="996"/>
        <end position="1028"/>
    </location>
</feature>
<evidence type="ECO:0000256" key="2">
    <source>
        <dbReference type="ARBA" id="ARBA00022737"/>
    </source>
</evidence>
<feature type="compositionally biased region" description="Polar residues" evidence="5">
    <location>
        <begin position="805"/>
        <end position="816"/>
    </location>
</feature>
<name>A0A9W9B849_9HYPO</name>
<dbReference type="SUPFAM" id="SSF53474">
    <property type="entry name" value="alpha/beta-Hydrolases"/>
    <property type="match status" value="1"/>
</dbReference>
<feature type="region of interest" description="Disordered" evidence="5">
    <location>
        <begin position="801"/>
        <end position="851"/>
    </location>
</feature>
<keyword evidence="2" id="KW-0677">Repeat</keyword>
<dbReference type="GeneID" id="80870512"/>
<feature type="region of interest" description="Disordered" evidence="5">
    <location>
        <begin position="1"/>
        <end position="42"/>
    </location>
</feature>
<feature type="region of interest" description="Disordered" evidence="5">
    <location>
        <begin position="1477"/>
        <end position="1589"/>
    </location>
</feature>
<proteinExistence type="inferred from homology"/>
<dbReference type="InterPro" id="IPR027417">
    <property type="entry name" value="P-loop_NTPase"/>
</dbReference>
<comment type="caution">
    <text evidence="8">The sequence shown here is derived from an EMBL/GenBank/DDBJ whole genome shotgun (WGS) entry which is preliminary data.</text>
</comment>
<dbReference type="InterPro" id="IPR002110">
    <property type="entry name" value="Ankyrin_rpt"/>
</dbReference>
<dbReference type="EMBL" id="JAOPEN010000005">
    <property type="protein sequence ID" value="KAJ4857717.1"/>
    <property type="molecule type" value="Genomic_DNA"/>
</dbReference>
<feature type="compositionally biased region" description="Polar residues" evidence="5">
    <location>
        <begin position="1566"/>
        <end position="1580"/>
    </location>
</feature>
<dbReference type="PROSITE" id="PS50297">
    <property type="entry name" value="ANK_REP_REGION"/>
    <property type="match status" value="4"/>
</dbReference>
<dbReference type="InterPro" id="IPR029058">
    <property type="entry name" value="AB_hydrolase_fold"/>
</dbReference>
<evidence type="ECO:0000259" key="6">
    <source>
        <dbReference type="Pfam" id="PF05057"/>
    </source>
</evidence>
<feature type="repeat" description="ANK" evidence="4">
    <location>
        <begin position="1258"/>
        <end position="1286"/>
    </location>
</feature>
<dbReference type="InterPro" id="IPR007751">
    <property type="entry name" value="DUF676_lipase-like"/>
</dbReference>
<dbReference type="Pfam" id="PF12796">
    <property type="entry name" value="Ank_2"/>
    <property type="match status" value="3"/>
</dbReference>
<accession>A0A9W9B849</accession>
<feature type="domain" description="Nephrocystin 3-like N-terminal" evidence="7">
    <location>
        <begin position="383"/>
        <end position="532"/>
    </location>
</feature>
<feature type="compositionally biased region" description="Acidic residues" evidence="5">
    <location>
        <begin position="1494"/>
        <end position="1510"/>
    </location>
</feature>
<sequence length="1589" mass="174577">MASQGPQAAEAATAQGFTSQDASANPTRNNMPQKKKKGYEVSDQRMVQIYSPEGENKNISPDVDIVVVPGLGADPIECWRSSEPGNEFNWITHKEGLQREFPRARLLLYKFESAYTGGFKVKQFIGNLAHVLLAGLKSKREGCKTRPIVFIGHSMGGLIIAKAIILAEASNSQFREIFDTVTGCVFFGTPFKGASVFMLLGAYARMAEKESDAAVHSSLLDLLKPNNGELQQLRIEFTRLANRNGQKISCYCFWEQHLSDISKLKVLVQELGKAKSGDFDIPQNEVEFVSQESATLESCKESGLARNHRDLVKINGVKDDLWVQNIREPLRQMVDGAPAAVKSRLQAVRDIDFTLVKGIMDALEGGQVRKKEKVLSQSFVPSSWIPSEEEYKEWLGEGKSIDCLYIRGPEGRGKTNATLAALQGIRKIQQDVDNNLVKGPVLLAYFFCDTNVDYSTAEDVLKSLVRQLVEQAETLAPHAKKFTKTKGKNESGKNNIEAQVSVENLWQSIQSMLADEFIGTRVYFVLNNLHVLPPESDATIKLMRYISGELEDMESSGSGRNVQARWFITGREAHNVDEVLLHTNGVRIIDLEDSKYEGQVQLELRRHAKKMITALGEKKKYNKALSYFASSLIGKRAQNTQWIDITCIQLGELATDNDLTVRNILENTPQDLKALLNQAWQQVFQLNRTESGKIKEILRAMVLTYEDPTEVELGVLAGFSSSPEKRAELQNLIKQCRPLISVKRTSKDSPTVAFTNVVVKTHLRDHAKALLGLSEEEIRWEHGVLALRCFTHLKETYEDLESESRTTLAGQNQDAMSNADDDDEEESDDEENDGYGYEDSESERSLSSLGSKESDDDVELVKDKALVYAVKHWLHHASKATLDIAEDLSLEEDFWRPDSVIRQRWLADFCRLTTVLGDFPYKSFNALHVAASVGFRQLVAALIRHGHKDELRQRDEWFNTPLHLAAGFGRINIVEELLNNDAPIDDNADDTGDQTPQQTPLSMAAQGGHVEVMRKLLLRKADPNTKAQNIGPVINAAIVSGNLDAVKLLVEHGVPLVGDPSDTETPSPLALAAMVADSSMFEYLMVSLQGYLPVIDYSQAVICAAAACRTEVLNALLDFPTSKEALLELYQAALDIAAGMGSWDIIRSLLGRCQGLNVQLPLYAAASCNQQQDEMVKMALDYAGESISQEALDGSLYVATDGEKMSTVRLLLEYKANPNATGEEYGNALTASAFDGTIDILKLLLDHGADPNDPRGWAIQTAAAEGHYSVVEELLRRGANVNAHTPNNERFPEGTAIQAACESGRVDIVKLLLQHHANPNIGSGIDAPPIVVAARRGFLEILDMLVEARAELNVLGGPDMSTPLINAAACLPNTSLLTLLRAGADINLADNDGDTALIVSAGRGDLEAVQFLIHNGADILHINNRDINALQMAFLAQQQGCVAYLIAAYSAVLRGLKQVIDQGDRAVENAFQSAAAANQGLPYDENPRESGPYDTEDEERAESEESDNDSELNPSDAFSHGPHPVPSHQGSPGPNQFQGYQGGPPVAQGMLQATPRYNSPGYGIQAQGQVGNMYPPQQGNMGYGSQAYF</sequence>
<feature type="domain" description="DUF676" evidence="6">
    <location>
        <begin position="90"/>
        <end position="190"/>
    </location>
</feature>
<feature type="compositionally biased region" description="Polar residues" evidence="5">
    <location>
        <begin position="15"/>
        <end position="32"/>
    </location>
</feature>
<evidence type="ECO:0000259" key="7">
    <source>
        <dbReference type="Pfam" id="PF24883"/>
    </source>
</evidence>
<dbReference type="SMART" id="SM00248">
    <property type="entry name" value="ANK"/>
    <property type="match status" value="14"/>
</dbReference>
<dbReference type="PROSITE" id="PS50088">
    <property type="entry name" value="ANK_REPEAT"/>
    <property type="match status" value="5"/>
</dbReference>
<evidence type="ECO:0000256" key="4">
    <source>
        <dbReference type="PROSITE-ProRule" id="PRU00023"/>
    </source>
</evidence>